<organism evidence="10 11">
    <name type="scientific">Aureimonas pseudogalii</name>
    <dbReference type="NCBI Taxonomy" id="1744844"/>
    <lineage>
        <taxon>Bacteria</taxon>
        <taxon>Pseudomonadati</taxon>
        <taxon>Pseudomonadota</taxon>
        <taxon>Alphaproteobacteria</taxon>
        <taxon>Hyphomicrobiales</taxon>
        <taxon>Aurantimonadaceae</taxon>
        <taxon>Aureimonas</taxon>
    </lineage>
</organism>
<dbReference type="PANTHER" id="PTHR30008:SF0">
    <property type="entry name" value="EXODEOXYRIBONUCLEASE 7 LARGE SUBUNIT"/>
    <property type="match status" value="1"/>
</dbReference>
<evidence type="ECO:0000256" key="1">
    <source>
        <dbReference type="ARBA" id="ARBA00022490"/>
    </source>
</evidence>
<dbReference type="InterPro" id="IPR003753">
    <property type="entry name" value="Exonuc_VII_L"/>
</dbReference>
<keyword evidence="11" id="KW-1185">Reference proteome</keyword>
<evidence type="ECO:0000313" key="10">
    <source>
        <dbReference type="EMBL" id="MBB3997093.1"/>
    </source>
</evidence>
<dbReference type="EC" id="3.1.11.6" evidence="5"/>
<gene>
    <name evidence="5" type="primary">xseA</name>
    <name evidence="10" type="ORF">GGR04_000914</name>
</gene>
<dbReference type="HAMAP" id="MF_00378">
    <property type="entry name" value="Exonuc_7_L"/>
    <property type="match status" value="1"/>
</dbReference>
<evidence type="ECO:0000256" key="6">
    <source>
        <dbReference type="RuleBase" id="RU004355"/>
    </source>
</evidence>
<name>A0A7W6EF35_9HYPH</name>
<keyword evidence="2 5" id="KW-0540">Nuclease</keyword>
<evidence type="ECO:0000256" key="3">
    <source>
        <dbReference type="ARBA" id="ARBA00022801"/>
    </source>
</evidence>
<comment type="function">
    <text evidence="5">Bidirectionally degrades single-stranded DNA into large acid-insoluble oligonucleotides, which are then degraded further into small acid-soluble oligonucleotides.</text>
</comment>
<keyword evidence="3 5" id="KW-0378">Hydrolase</keyword>
<dbReference type="Proteomes" id="UP000542776">
    <property type="component" value="Unassembled WGS sequence"/>
</dbReference>
<dbReference type="Pfam" id="PF13742">
    <property type="entry name" value="tRNA_anti_2"/>
    <property type="match status" value="1"/>
</dbReference>
<comment type="catalytic activity">
    <reaction evidence="5 6">
        <text>Exonucleolytic cleavage in either 5'- to 3'- or 3'- to 5'-direction to yield nucleoside 5'-phosphates.</text>
        <dbReference type="EC" id="3.1.11.6"/>
    </reaction>
</comment>
<dbReference type="GO" id="GO:0009318">
    <property type="term" value="C:exodeoxyribonuclease VII complex"/>
    <property type="evidence" value="ECO:0007669"/>
    <property type="project" value="UniProtKB-UniRule"/>
</dbReference>
<proteinExistence type="inferred from homology"/>
<dbReference type="CDD" id="cd04489">
    <property type="entry name" value="ExoVII_LU_OBF"/>
    <property type="match status" value="1"/>
</dbReference>
<reference evidence="10 11" key="1">
    <citation type="submission" date="2020-08" db="EMBL/GenBank/DDBJ databases">
        <title>Genomic Encyclopedia of Type Strains, Phase IV (KMG-IV): sequencing the most valuable type-strain genomes for metagenomic binning, comparative biology and taxonomic classification.</title>
        <authorList>
            <person name="Goeker M."/>
        </authorList>
    </citation>
    <scope>NUCLEOTIDE SEQUENCE [LARGE SCALE GENOMIC DNA]</scope>
    <source>
        <strain evidence="10 11">DSM 102238</strain>
    </source>
</reference>
<protein>
    <recommendedName>
        <fullName evidence="5">Exodeoxyribonuclease 7 large subunit</fullName>
        <ecNumber evidence="5">3.1.11.6</ecNumber>
    </recommendedName>
    <alternativeName>
        <fullName evidence="5">Exodeoxyribonuclease VII large subunit</fullName>
        <shortName evidence="5">Exonuclease VII large subunit</shortName>
    </alternativeName>
</protein>
<evidence type="ECO:0000256" key="2">
    <source>
        <dbReference type="ARBA" id="ARBA00022722"/>
    </source>
</evidence>
<evidence type="ECO:0000256" key="5">
    <source>
        <dbReference type="HAMAP-Rule" id="MF_00378"/>
    </source>
</evidence>
<comment type="similarity">
    <text evidence="5 6">Belongs to the XseA family.</text>
</comment>
<evidence type="ECO:0000313" key="11">
    <source>
        <dbReference type="Proteomes" id="UP000542776"/>
    </source>
</evidence>
<feature type="domain" description="Exonuclease VII large subunit C-terminal" evidence="8">
    <location>
        <begin position="132"/>
        <end position="400"/>
    </location>
</feature>
<accession>A0A7W6EF35</accession>
<dbReference type="Pfam" id="PF02601">
    <property type="entry name" value="Exonuc_VII_L"/>
    <property type="match status" value="1"/>
</dbReference>
<dbReference type="GO" id="GO:0005737">
    <property type="term" value="C:cytoplasm"/>
    <property type="evidence" value="ECO:0007669"/>
    <property type="project" value="UniProtKB-SubCell"/>
</dbReference>
<comment type="subcellular location">
    <subcellularLocation>
        <location evidence="5 6">Cytoplasm</location>
    </subcellularLocation>
</comment>
<evidence type="ECO:0000259" key="8">
    <source>
        <dbReference type="Pfam" id="PF02601"/>
    </source>
</evidence>
<comment type="subunit">
    <text evidence="5">Heterooligomer composed of large and small subunits.</text>
</comment>
<evidence type="ECO:0000256" key="4">
    <source>
        <dbReference type="ARBA" id="ARBA00022839"/>
    </source>
</evidence>
<keyword evidence="1 5" id="KW-0963">Cytoplasm</keyword>
<dbReference type="EMBL" id="JACIEK010000001">
    <property type="protein sequence ID" value="MBB3997093.1"/>
    <property type="molecule type" value="Genomic_DNA"/>
</dbReference>
<evidence type="ECO:0000259" key="9">
    <source>
        <dbReference type="Pfam" id="PF13742"/>
    </source>
</evidence>
<dbReference type="GO" id="GO:0008855">
    <property type="term" value="F:exodeoxyribonuclease VII activity"/>
    <property type="evidence" value="ECO:0007669"/>
    <property type="project" value="UniProtKB-UniRule"/>
</dbReference>
<comment type="caution">
    <text evidence="10">The sequence shown here is derived from an EMBL/GenBank/DDBJ whole genome shotgun (WGS) entry which is preliminary data.</text>
</comment>
<evidence type="ECO:0000256" key="7">
    <source>
        <dbReference type="SAM" id="MobiDB-lite"/>
    </source>
</evidence>
<dbReference type="AlphaFoldDB" id="A0A7W6EF35"/>
<dbReference type="GO" id="GO:0006308">
    <property type="term" value="P:DNA catabolic process"/>
    <property type="evidence" value="ECO:0007669"/>
    <property type="project" value="UniProtKB-UniRule"/>
</dbReference>
<feature type="domain" description="OB-fold nucleic acid binding" evidence="9">
    <location>
        <begin position="15"/>
        <end position="109"/>
    </location>
</feature>
<dbReference type="NCBIfam" id="TIGR00237">
    <property type="entry name" value="xseA"/>
    <property type="match status" value="1"/>
</dbReference>
<sequence>MSALRETAATNVAEYSVTEISGALKRTVEETFGHVRVRGEISGYRGPHSSGHAYFALKDDKSRLEAVVWRTSFAKLAFKPEEGLEVIVTGKLTTFPGSSKYQIVIEAMEPAGAGALMALLNERRLRLEAEGLFAAEAKRPLPFLPRVIGVVTSPTGAVIRDIRHRIADRFPLHLLVWPVRVQGETCGAEVSAAIAGFNALPEGGKIPRPDLLIVARGGGSLEDLWGFNDEAVVRAAAASSIPLISAVGHETDWSLLDHAADRRAPTPTGAAEMAVPVRADLVATLAALDARSGAAISRGLQGERRAVAALARALPSADTLLALPRRRLDEADAGLGRSLRSLFSDRRRDLVEIGSQLSPQRLEAALRDKRGELRHADQQALHAVGLSLARHRHRLDRLAGAFRPHIVAARSDEARHRLLTAGDRLDRAFKGLQDRRRAALGASWRMASSLDPRQVLERGYAIVRGAGDVPITRAEDLVPGSRFEIEFAHGRKRPALALDPAGELPETPEARPARPARRARRAHTETVQGDLF</sequence>
<dbReference type="InterPro" id="IPR025824">
    <property type="entry name" value="OB-fold_nuc-bd_dom"/>
</dbReference>
<keyword evidence="4 5" id="KW-0269">Exonuclease</keyword>
<dbReference type="InterPro" id="IPR020579">
    <property type="entry name" value="Exonuc_VII_lsu_C"/>
</dbReference>
<dbReference type="GO" id="GO:0003676">
    <property type="term" value="F:nucleic acid binding"/>
    <property type="evidence" value="ECO:0007669"/>
    <property type="project" value="InterPro"/>
</dbReference>
<dbReference type="RefSeq" id="WP_183198282.1">
    <property type="nucleotide sequence ID" value="NZ_JACIEK010000001.1"/>
</dbReference>
<feature type="region of interest" description="Disordered" evidence="7">
    <location>
        <begin position="497"/>
        <end position="532"/>
    </location>
</feature>
<dbReference type="PANTHER" id="PTHR30008">
    <property type="entry name" value="EXODEOXYRIBONUCLEASE 7 LARGE SUBUNIT"/>
    <property type="match status" value="1"/>
</dbReference>